<dbReference type="EMBL" id="QJKJ01010862">
    <property type="protein sequence ID" value="RDX72553.1"/>
    <property type="molecule type" value="Genomic_DNA"/>
</dbReference>
<name>A0A371F2Y0_MUCPR</name>
<gene>
    <name evidence="1" type="ORF">CR513_47950</name>
</gene>
<protein>
    <submittedName>
        <fullName evidence="1">Uncharacterized protein</fullName>
    </submittedName>
</protein>
<sequence length="69" mass="7435">MDRNMVNAVSWGALMDKTLAATRHLILNTSKIGKPIDGAHISSEVTRCQLASTSRATSMWDLCLGGAPY</sequence>
<keyword evidence="2" id="KW-1185">Reference proteome</keyword>
<comment type="caution">
    <text evidence="1">The sequence shown here is derived from an EMBL/GenBank/DDBJ whole genome shotgun (WGS) entry which is preliminary data.</text>
</comment>
<dbReference type="Proteomes" id="UP000257109">
    <property type="component" value="Unassembled WGS sequence"/>
</dbReference>
<dbReference type="AlphaFoldDB" id="A0A371F2Y0"/>
<accession>A0A371F2Y0</accession>
<reference evidence="1" key="1">
    <citation type="submission" date="2018-05" db="EMBL/GenBank/DDBJ databases">
        <title>Draft genome of Mucuna pruriens seed.</title>
        <authorList>
            <person name="Nnadi N.E."/>
            <person name="Vos R."/>
            <person name="Hasami M.H."/>
            <person name="Devisetty U.K."/>
            <person name="Aguiy J.C."/>
        </authorList>
    </citation>
    <scope>NUCLEOTIDE SEQUENCE [LARGE SCALE GENOMIC DNA]</scope>
    <source>
        <strain evidence="1">JCA_2017</strain>
    </source>
</reference>
<feature type="non-terminal residue" evidence="1">
    <location>
        <position position="1"/>
    </location>
</feature>
<organism evidence="1 2">
    <name type="scientific">Mucuna pruriens</name>
    <name type="common">Velvet bean</name>
    <name type="synonym">Dolichos pruriens</name>
    <dbReference type="NCBI Taxonomy" id="157652"/>
    <lineage>
        <taxon>Eukaryota</taxon>
        <taxon>Viridiplantae</taxon>
        <taxon>Streptophyta</taxon>
        <taxon>Embryophyta</taxon>
        <taxon>Tracheophyta</taxon>
        <taxon>Spermatophyta</taxon>
        <taxon>Magnoliopsida</taxon>
        <taxon>eudicotyledons</taxon>
        <taxon>Gunneridae</taxon>
        <taxon>Pentapetalae</taxon>
        <taxon>rosids</taxon>
        <taxon>fabids</taxon>
        <taxon>Fabales</taxon>
        <taxon>Fabaceae</taxon>
        <taxon>Papilionoideae</taxon>
        <taxon>50 kb inversion clade</taxon>
        <taxon>NPAAA clade</taxon>
        <taxon>indigoferoid/millettioid clade</taxon>
        <taxon>Phaseoleae</taxon>
        <taxon>Mucuna</taxon>
    </lineage>
</organism>
<evidence type="ECO:0000313" key="2">
    <source>
        <dbReference type="Proteomes" id="UP000257109"/>
    </source>
</evidence>
<evidence type="ECO:0000313" key="1">
    <source>
        <dbReference type="EMBL" id="RDX72553.1"/>
    </source>
</evidence>
<proteinExistence type="predicted"/>